<keyword evidence="1" id="KW-1188">Viral release from host cell</keyword>
<proteinExistence type="predicted"/>
<reference evidence="3 4" key="1">
    <citation type="submission" date="2019-06" db="EMBL/GenBank/DDBJ databases">
        <title>Sequencing the genomes of 1000 actinobacteria strains.</title>
        <authorList>
            <person name="Klenk H.-P."/>
        </authorList>
    </citation>
    <scope>NUCLEOTIDE SEQUENCE [LARGE SCALE GENOMIC DNA]</scope>
    <source>
        <strain evidence="3 4">DSM 46837</strain>
    </source>
</reference>
<organism evidence="3 4">
    <name type="scientific">Blastococcus colisei</name>
    <dbReference type="NCBI Taxonomy" id="1564162"/>
    <lineage>
        <taxon>Bacteria</taxon>
        <taxon>Bacillati</taxon>
        <taxon>Actinomycetota</taxon>
        <taxon>Actinomycetes</taxon>
        <taxon>Geodermatophilales</taxon>
        <taxon>Geodermatophilaceae</taxon>
        <taxon>Blastococcus</taxon>
    </lineage>
</organism>
<gene>
    <name evidence="3" type="ORF">FHU33_3904</name>
</gene>
<protein>
    <submittedName>
        <fullName evidence="3">Terminase family protein</fullName>
    </submittedName>
</protein>
<evidence type="ECO:0000313" key="3">
    <source>
        <dbReference type="EMBL" id="TQN44402.1"/>
    </source>
</evidence>
<sequence length="462" mass="50980">MTVDVSQFLEIGAFAEQLVGQALWPHQLAFARSDARYRVVCAGRQVGKSRGLAIIALHAAATRRNYSVLLVSAGEVASRRLLAECATLATSSPLLAGSVLDESKGSLTLSNGSVIRSVPPSQQQIRGWPVDLLIVDEAGFIDTEVWRAAEPAIIARPGSRVILASTPWGSTEHFFRLLWHRGMRSPDGQVAAWHWPSSVSPMVDDVLLEQIREREAPHYFAREYLAEWTDDVGAFFTSVELENATKDYGLLPPEEAVAHGVVQVVGGVDWGSRNDANTLVVLGSSSPPYDERGRLRYRVLWLEEHHRMSYDVWIDRLVEVAGMYPFGALAAETNGVGDYPTLQLSQLLAQRGHHVVVPVQTTAKLKQDGFGLVQLLMQQDRLELPPHPGLLRQLSALEFERTESGLMRIAVPDRVGHDDLAMALCLAVLQLGRNELPLPPAAAWDEDDWLEVDDEMRIGGGW</sequence>
<dbReference type="EMBL" id="VFQE01000001">
    <property type="protein sequence ID" value="TQN44402.1"/>
    <property type="molecule type" value="Genomic_DNA"/>
</dbReference>
<accession>A0A543PJZ9</accession>
<comment type="caution">
    <text evidence="3">The sequence shown here is derived from an EMBL/GenBank/DDBJ whole genome shotgun (WGS) entry which is preliminary data.</text>
</comment>
<evidence type="ECO:0000259" key="2">
    <source>
        <dbReference type="Pfam" id="PF17289"/>
    </source>
</evidence>
<name>A0A543PJZ9_9ACTN</name>
<dbReference type="AlphaFoldDB" id="A0A543PJZ9"/>
<evidence type="ECO:0000256" key="1">
    <source>
        <dbReference type="ARBA" id="ARBA00022612"/>
    </source>
</evidence>
<keyword evidence="4" id="KW-1185">Reference proteome</keyword>
<dbReference type="RefSeq" id="WP_142026824.1">
    <property type="nucleotide sequence ID" value="NZ_VFQE01000001.1"/>
</dbReference>
<feature type="domain" description="Terminase large subunit gp17-like C-terminal" evidence="2">
    <location>
        <begin position="266"/>
        <end position="429"/>
    </location>
</feature>
<evidence type="ECO:0000313" key="4">
    <source>
        <dbReference type="Proteomes" id="UP000319865"/>
    </source>
</evidence>
<dbReference type="Pfam" id="PF03237">
    <property type="entry name" value="Terminase_6N"/>
    <property type="match status" value="1"/>
</dbReference>
<dbReference type="OrthoDB" id="4440029at2"/>
<dbReference type="InterPro" id="IPR027417">
    <property type="entry name" value="P-loop_NTPase"/>
</dbReference>
<dbReference type="InterPro" id="IPR035421">
    <property type="entry name" value="Terminase_6C"/>
</dbReference>
<dbReference type="SUPFAM" id="SSF52540">
    <property type="entry name" value="P-loop containing nucleoside triphosphate hydrolases"/>
    <property type="match status" value="1"/>
</dbReference>
<dbReference type="Gene3D" id="3.30.420.240">
    <property type="match status" value="1"/>
</dbReference>
<dbReference type="Gene3D" id="3.40.50.300">
    <property type="entry name" value="P-loop containing nucleotide triphosphate hydrolases"/>
    <property type="match status" value="1"/>
</dbReference>
<dbReference type="Pfam" id="PF17289">
    <property type="entry name" value="Terminase_6C"/>
    <property type="match status" value="1"/>
</dbReference>
<dbReference type="Proteomes" id="UP000319865">
    <property type="component" value="Unassembled WGS sequence"/>
</dbReference>